<dbReference type="SMART" id="SM00939">
    <property type="entry name" value="PepX_C"/>
    <property type="match status" value="1"/>
</dbReference>
<evidence type="ECO:0000313" key="3">
    <source>
        <dbReference type="Proteomes" id="UP000076486"/>
    </source>
</evidence>
<dbReference type="PATRIC" id="fig|1365248.3.peg.728"/>
<sequence length="339" mass="38897">MVPNRNDYAAISTPILSITGHYDGDQRGTLKYYKLHQQWGDPSVFAHHYLVMGPWDHSGTRKPKSRVHEAQFSSHSLIDMPKLYLEWFDWTLKGERKPAYLHSPVIQYVQKAGYWFGQEPLQSGSKGERVLLRNLLVNTDTNQQAKSRYVYDPKAAVTLPIKLDMTGTVNLPQKGGDYVVFETSSLTKTSRLFGQFNASIWLKMDVVDTDIYLDAFEVCKDEAVRLLSQAYRRVKYRESLSMPVSTPIQTPFELKLDDFDWVARDIEKGCKLRFILRSAKWHHQKHFNSGLPVSFQTMAQATAATISVLHDENYPSYVHIPWLKPSVDVTQTVSLPLVQ</sequence>
<dbReference type="RefSeq" id="WP_063366739.1">
    <property type="nucleotide sequence ID" value="NZ_AUYC01000014.1"/>
</dbReference>
<dbReference type="InterPro" id="IPR029058">
    <property type="entry name" value="AB_hydrolase_fold"/>
</dbReference>
<evidence type="ECO:0000259" key="1">
    <source>
        <dbReference type="SMART" id="SM00939"/>
    </source>
</evidence>
<dbReference type="Pfam" id="PF08530">
    <property type="entry name" value="PepX_C"/>
    <property type="match status" value="1"/>
</dbReference>
<dbReference type="SUPFAM" id="SSF49785">
    <property type="entry name" value="Galactose-binding domain-like"/>
    <property type="match status" value="1"/>
</dbReference>
<dbReference type="NCBIfam" id="TIGR00976">
    <property type="entry name" value="CocE_NonD"/>
    <property type="match status" value="1"/>
</dbReference>
<name>A0A167M7R1_9GAMM</name>
<protein>
    <recommendedName>
        <fullName evidence="1">Xaa-Pro dipeptidyl-peptidase C-terminal domain-containing protein</fullName>
    </recommendedName>
</protein>
<dbReference type="InterPro" id="IPR008979">
    <property type="entry name" value="Galactose-bd-like_sf"/>
</dbReference>
<feature type="domain" description="Xaa-Pro dipeptidyl-peptidase C-terminal" evidence="1">
    <location>
        <begin position="85"/>
        <end position="319"/>
    </location>
</feature>
<dbReference type="EMBL" id="AUYC01000014">
    <property type="protein sequence ID" value="KZN65934.1"/>
    <property type="molecule type" value="Genomic_DNA"/>
</dbReference>
<gene>
    <name evidence="2" type="ORF">N473_10220</name>
</gene>
<evidence type="ECO:0000313" key="2">
    <source>
        <dbReference type="EMBL" id="KZN65934.1"/>
    </source>
</evidence>
<organism evidence="2 3">
    <name type="scientific">Pseudoalteromonas luteoviolacea CPMOR-1</name>
    <dbReference type="NCBI Taxonomy" id="1365248"/>
    <lineage>
        <taxon>Bacteria</taxon>
        <taxon>Pseudomonadati</taxon>
        <taxon>Pseudomonadota</taxon>
        <taxon>Gammaproteobacteria</taxon>
        <taxon>Alteromonadales</taxon>
        <taxon>Pseudoalteromonadaceae</taxon>
        <taxon>Pseudoalteromonas</taxon>
    </lineage>
</organism>
<dbReference type="SUPFAM" id="SSF53474">
    <property type="entry name" value="alpha/beta-Hydrolases"/>
    <property type="match status" value="1"/>
</dbReference>
<dbReference type="Gene3D" id="3.40.50.1820">
    <property type="entry name" value="alpha/beta hydrolase"/>
    <property type="match status" value="1"/>
</dbReference>
<dbReference type="Gene3D" id="2.60.120.260">
    <property type="entry name" value="Galactose-binding domain-like"/>
    <property type="match status" value="1"/>
</dbReference>
<dbReference type="InterPro" id="IPR005674">
    <property type="entry name" value="CocE/Ser_esterase"/>
</dbReference>
<dbReference type="GO" id="GO:0008239">
    <property type="term" value="F:dipeptidyl-peptidase activity"/>
    <property type="evidence" value="ECO:0007669"/>
    <property type="project" value="InterPro"/>
</dbReference>
<accession>A0A167M7R1</accession>
<reference evidence="2 3" key="1">
    <citation type="submission" date="2013-07" db="EMBL/GenBank/DDBJ databases">
        <title>Comparative Genomic and Metabolomic Analysis of Twelve Strains of Pseudoalteromonas luteoviolacea.</title>
        <authorList>
            <person name="Vynne N.G."/>
            <person name="Mansson M."/>
            <person name="Gram L."/>
        </authorList>
    </citation>
    <scope>NUCLEOTIDE SEQUENCE [LARGE SCALE GENOMIC DNA]</scope>
    <source>
        <strain evidence="2 3">CPMOR-1</strain>
    </source>
</reference>
<dbReference type="InterPro" id="IPR013736">
    <property type="entry name" value="Xaa-Pro_dipept_C"/>
</dbReference>
<proteinExistence type="predicted"/>
<dbReference type="Proteomes" id="UP000076486">
    <property type="component" value="Unassembled WGS sequence"/>
</dbReference>
<comment type="caution">
    <text evidence="2">The sequence shown here is derived from an EMBL/GenBank/DDBJ whole genome shotgun (WGS) entry which is preliminary data.</text>
</comment>
<dbReference type="AlphaFoldDB" id="A0A167M7R1"/>